<proteinExistence type="predicted"/>
<feature type="compositionally biased region" description="Polar residues" evidence="1">
    <location>
        <begin position="234"/>
        <end position="249"/>
    </location>
</feature>
<reference evidence="2 3" key="1">
    <citation type="submission" date="2018-02" db="EMBL/GenBank/DDBJ databases">
        <title>The genomes of Aspergillus section Nigri reveals drivers in fungal speciation.</title>
        <authorList>
            <consortium name="DOE Joint Genome Institute"/>
            <person name="Vesth T.C."/>
            <person name="Nybo J."/>
            <person name="Theobald S."/>
            <person name="Brandl J."/>
            <person name="Frisvad J.C."/>
            <person name="Nielsen K.F."/>
            <person name="Lyhne E.K."/>
            <person name="Kogle M.E."/>
            <person name="Kuo A."/>
            <person name="Riley R."/>
            <person name="Clum A."/>
            <person name="Nolan M."/>
            <person name="Lipzen A."/>
            <person name="Salamov A."/>
            <person name="Henrissat B."/>
            <person name="Wiebenga A."/>
            <person name="De vries R.P."/>
            <person name="Grigoriev I.V."/>
            <person name="Mortensen U.H."/>
            <person name="Andersen M.R."/>
            <person name="Baker S.E."/>
        </authorList>
    </citation>
    <scope>NUCLEOTIDE SEQUENCE [LARGE SCALE GENOMIC DNA]</scope>
    <source>
        <strain evidence="2 3">CBS 121057</strain>
    </source>
</reference>
<feature type="compositionally biased region" description="Polar residues" evidence="1">
    <location>
        <begin position="304"/>
        <end position="314"/>
    </location>
</feature>
<dbReference type="AlphaFoldDB" id="A0A319E7N5"/>
<gene>
    <name evidence="2" type="ORF">BO78DRAFT_430566</name>
</gene>
<sequence length="756" mass="84673">MSGSPRPVQRRRKRDSTTQALDHLNGLMNTHKRPAPVDRPHASTPHPSRRFTYSGRRDSPDDASQLSSPKTLPSKPRRVPPTELLTPRRSLRFLEPLPDESTSGGSTRKSRHHETPELRHGTSEQLEEPSEEEVPEETETSAGDAAHMGGRQMGSGNQPDSYEPSDNERGSEDEGPLPGNDEMLDGEGLRSDVELFSDDDNQPTFIQSRPPSSGHETPTRLQSGRPQDAKKGINSESTQPDGNISSKNGKGTPEQPTDRQHSHPSGSSPTNRRPIIAVEITRTEEYSSSISVTTEGHHSGDISVANNARISDQGANIEDTTLDEDSTFQPPEESSSSVPSPDPTSSESDSQLHSVKTTPEASSPPRHSNKRKRATTDYRDATSQVNMGPGRESSRAPREASPPVSHNNRVRGYQHSHSQEEPESHHATQSAQEEPVTQEPINREEPAPEEPTVQEQDRKPERLEERSWFKEASKLDNQVLNWKRLTQTARALESRARPGQAADFAGIRHEISCLIQVYTDIIDNLRDGTGPSNHDVPACAVSLKKITMQGRGHLEDVYNLSTEGNQDRGRDLVEGFEGHVVPLLVQLILVCFQAYHARSRLFPEAYDHLHRALEVLLGRCDQIHGLIKGGYVHCCAVSLGARLPLKHLVKSLEGQRLKIAESNRRERTERPMIREGRREWTDEEGHALVEGLQRFQGPNRYYQICSFYPEGIGKRGMREVRRESERLYSRISPQIRESVRTDQGRQEWGWLLKVRE</sequence>
<feature type="compositionally biased region" description="Acidic residues" evidence="1">
    <location>
        <begin position="125"/>
        <end position="139"/>
    </location>
</feature>
<evidence type="ECO:0000313" key="3">
    <source>
        <dbReference type="Proteomes" id="UP000248423"/>
    </source>
</evidence>
<feature type="compositionally biased region" description="Polar residues" evidence="1">
    <location>
        <begin position="202"/>
        <end position="225"/>
    </location>
</feature>
<keyword evidence="3" id="KW-1185">Reference proteome</keyword>
<organism evidence="2 3">
    <name type="scientific">Aspergillus sclerotiicarbonarius (strain CBS 121057 / IBT 28362)</name>
    <dbReference type="NCBI Taxonomy" id="1448318"/>
    <lineage>
        <taxon>Eukaryota</taxon>
        <taxon>Fungi</taxon>
        <taxon>Dikarya</taxon>
        <taxon>Ascomycota</taxon>
        <taxon>Pezizomycotina</taxon>
        <taxon>Eurotiomycetes</taxon>
        <taxon>Eurotiomycetidae</taxon>
        <taxon>Eurotiales</taxon>
        <taxon>Aspergillaceae</taxon>
        <taxon>Aspergillus</taxon>
        <taxon>Aspergillus subgen. Circumdati</taxon>
    </lineage>
</organism>
<protein>
    <submittedName>
        <fullName evidence="2">Uncharacterized protein</fullName>
    </submittedName>
</protein>
<dbReference type="Proteomes" id="UP000248423">
    <property type="component" value="Unassembled WGS sequence"/>
</dbReference>
<evidence type="ECO:0000313" key="2">
    <source>
        <dbReference type="EMBL" id="PYI05420.1"/>
    </source>
</evidence>
<feature type="region of interest" description="Disordered" evidence="1">
    <location>
        <begin position="1"/>
        <end position="465"/>
    </location>
</feature>
<evidence type="ECO:0000256" key="1">
    <source>
        <dbReference type="SAM" id="MobiDB-lite"/>
    </source>
</evidence>
<dbReference type="STRING" id="1448318.A0A319E7N5"/>
<feature type="compositionally biased region" description="Polar residues" evidence="1">
    <location>
        <begin position="62"/>
        <end position="71"/>
    </location>
</feature>
<feature type="compositionally biased region" description="Basic and acidic residues" evidence="1">
    <location>
        <begin position="455"/>
        <end position="465"/>
    </location>
</feature>
<name>A0A319E7N5_ASPSB</name>
<accession>A0A319E7N5</accession>
<dbReference type="OrthoDB" id="5431211at2759"/>
<dbReference type="EMBL" id="KZ826358">
    <property type="protein sequence ID" value="PYI05420.1"/>
    <property type="molecule type" value="Genomic_DNA"/>
</dbReference>
<feature type="compositionally biased region" description="Low complexity" evidence="1">
    <location>
        <begin position="330"/>
        <end position="349"/>
    </location>
</feature>
<feature type="compositionally biased region" description="Basic and acidic residues" evidence="1">
    <location>
        <begin position="417"/>
        <end position="426"/>
    </location>
</feature>
<feature type="compositionally biased region" description="Basic and acidic residues" evidence="1">
    <location>
        <begin position="113"/>
        <end position="122"/>
    </location>
</feature>
<feature type="compositionally biased region" description="Polar residues" evidence="1">
    <location>
        <begin position="351"/>
        <end position="361"/>
    </location>
</feature>
<dbReference type="VEuPathDB" id="FungiDB:BO78DRAFT_430566"/>